<proteinExistence type="predicted"/>
<accession>A0A0S2DSM8</accession>
<name>A0A0S2DSM8_LYSAN</name>
<evidence type="ECO:0000313" key="1">
    <source>
        <dbReference type="EMBL" id="ALN79737.1"/>
    </source>
</evidence>
<dbReference type="KEGG" id="laq:GLA29479_693"/>
<dbReference type="KEGG" id="lab:LA76x_1581"/>
<dbReference type="InterPro" id="IPR025355">
    <property type="entry name" value="DUF4259"/>
</dbReference>
<dbReference type="STRING" id="84531.LA76x_1581"/>
<organism evidence="1 2">
    <name type="scientific">Lysobacter antibioticus</name>
    <dbReference type="NCBI Taxonomy" id="84531"/>
    <lineage>
        <taxon>Bacteria</taxon>
        <taxon>Pseudomonadati</taxon>
        <taxon>Pseudomonadota</taxon>
        <taxon>Gammaproteobacteria</taxon>
        <taxon>Lysobacterales</taxon>
        <taxon>Lysobacteraceae</taxon>
        <taxon>Lysobacter</taxon>
    </lineage>
</organism>
<evidence type="ECO:0000313" key="2">
    <source>
        <dbReference type="Proteomes" id="UP000060787"/>
    </source>
</evidence>
<keyword evidence="2" id="KW-1185">Reference proteome</keyword>
<dbReference type="AlphaFoldDB" id="A0A0S2DSM8"/>
<dbReference type="Proteomes" id="UP000060787">
    <property type="component" value="Chromosome"/>
</dbReference>
<protein>
    <recommendedName>
        <fullName evidence="3">DUF4259 domain-containing protein</fullName>
    </recommendedName>
</protein>
<reference evidence="1 2" key="1">
    <citation type="journal article" date="2015" name="BMC Genomics">
        <title>Comparative genomics and metabolic profiling of the genus Lysobacter.</title>
        <authorList>
            <person name="de Bruijn I."/>
            <person name="Cheng X."/>
            <person name="de Jager V."/>
            <person name="Exposito R.G."/>
            <person name="Watrous J."/>
            <person name="Patel N."/>
            <person name="Postma J."/>
            <person name="Dorrestein P.C."/>
            <person name="Kobayashi D."/>
            <person name="Raaijmakers J.M."/>
        </authorList>
    </citation>
    <scope>NUCLEOTIDE SEQUENCE [LARGE SCALE GENOMIC DNA]</scope>
    <source>
        <strain evidence="1 2">76</strain>
    </source>
</reference>
<evidence type="ECO:0008006" key="3">
    <source>
        <dbReference type="Google" id="ProtNLM"/>
    </source>
</evidence>
<dbReference type="RefSeq" id="WP_057917253.1">
    <property type="nucleotide sequence ID" value="NZ_CP011129.1"/>
</dbReference>
<dbReference type="Pfam" id="PF14078">
    <property type="entry name" value="DUF4259"/>
    <property type="match status" value="1"/>
</dbReference>
<dbReference type="PATRIC" id="fig|84531.7.peg.689"/>
<sequence>MGAWGISTFDNDDAADWLADLSDHQSLALVRETIAAALDADDYLEAPEASTALAACELIAAAIGRPSAAARKQETLTRWIAHRKPSPDTALIADALRAIDRVLGPESELRELWEETEDYAAWQADVVQLRSRLSH</sequence>
<dbReference type="EMBL" id="CP011129">
    <property type="protein sequence ID" value="ALN79737.1"/>
    <property type="molecule type" value="Genomic_DNA"/>
</dbReference>
<gene>
    <name evidence="1" type="ORF">LA76x_1581</name>
</gene>
<dbReference type="eggNOG" id="ENOG5033DI3">
    <property type="taxonomic scope" value="Bacteria"/>
</dbReference>